<dbReference type="RefSeq" id="WP_264514134.1">
    <property type="nucleotide sequence ID" value="NZ_JAPDDR010000006.1"/>
</dbReference>
<evidence type="ECO:0000313" key="2">
    <source>
        <dbReference type="EMBL" id="MCW1914600.1"/>
    </source>
</evidence>
<gene>
    <name evidence="2" type="ORF">OJ996_13510</name>
</gene>
<dbReference type="PANTHER" id="PTHR30432">
    <property type="entry name" value="TRANSCRIPTIONAL REGULATOR MODE"/>
    <property type="match status" value="1"/>
</dbReference>
<dbReference type="Proteomes" id="UP001165653">
    <property type="component" value="Unassembled WGS sequence"/>
</dbReference>
<evidence type="ECO:0000259" key="1">
    <source>
        <dbReference type="Pfam" id="PF00126"/>
    </source>
</evidence>
<dbReference type="InterPro" id="IPR051815">
    <property type="entry name" value="Molybdate_resp_trans_reg"/>
</dbReference>
<sequence>MRENHLIRLHLQGDLSFGPGKAELLETVRDLGSLQDAANAMGMSYSKAWKLVRDMNQGFREPVLILHRGGKDKGGAELTKTGAAAVQLYRDAVAAAEKAALPALNKMRAMLASDQANSSV</sequence>
<dbReference type="Pfam" id="PF00126">
    <property type="entry name" value="HTH_1"/>
    <property type="match status" value="1"/>
</dbReference>
<dbReference type="InterPro" id="IPR000847">
    <property type="entry name" value="LysR_HTH_N"/>
</dbReference>
<dbReference type="EMBL" id="JAPDDR010000006">
    <property type="protein sequence ID" value="MCW1914600.1"/>
    <property type="molecule type" value="Genomic_DNA"/>
</dbReference>
<name>A0ABT3G5T9_9BACT</name>
<dbReference type="Gene3D" id="1.10.10.10">
    <property type="entry name" value="Winged helix-like DNA-binding domain superfamily/Winged helix DNA-binding domain"/>
    <property type="match status" value="1"/>
</dbReference>
<dbReference type="InterPro" id="IPR036388">
    <property type="entry name" value="WH-like_DNA-bd_sf"/>
</dbReference>
<dbReference type="SUPFAM" id="SSF46785">
    <property type="entry name" value="Winged helix' DNA-binding domain"/>
    <property type="match status" value="1"/>
</dbReference>
<proteinExistence type="predicted"/>
<dbReference type="PANTHER" id="PTHR30432:SF1">
    <property type="entry name" value="DNA-BINDING TRANSCRIPTIONAL DUAL REGULATOR MODE"/>
    <property type="match status" value="1"/>
</dbReference>
<reference evidence="2" key="1">
    <citation type="submission" date="2022-10" db="EMBL/GenBank/DDBJ databases">
        <title>Luteolibacter sp. GHJ8, whole genome shotgun sequencing project.</title>
        <authorList>
            <person name="Zhao G."/>
            <person name="Shen L."/>
        </authorList>
    </citation>
    <scope>NUCLEOTIDE SEQUENCE</scope>
    <source>
        <strain evidence="2">GHJ8</strain>
    </source>
</reference>
<accession>A0ABT3G5T9</accession>
<organism evidence="2 3">
    <name type="scientific">Luteolibacter rhizosphaerae</name>
    <dbReference type="NCBI Taxonomy" id="2989719"/>
    <lineage>
        <taxon>Bacteria</taxon>
        <taxon>Pseudomonadati</taxon>
        <taxon>Verrucomicrobiota</taxon>
        <taxon>Verrucomicrobiia</taxon>
        <taxon>Verrucomicrobiales</taxon>
        <taxon>Verrucomicrobiaceae</taxon>
        <taxon>Luteolibacter</taxon>
    </lineage>
</organism>
<comment type="caution">
    <text evidence="2">The sequence shown here is derived from an EMBL/GenBank/DDBJ whole genome shotgun (WGS) entry which is preliminary data.</text>
</comment>
<feature type="domain" description="HTH lysR-type" evidence="1">
    <location>
        <begin position="23"/>
        <end position="82"/>
    </location>
</feature>
<dbReference type="InterPro" id="IPR036390">
    <property type="entry name" value="WH_DNA-bd_sf"/>
</dbReference>
<evidence type="ECO:0000313" key="3">
    <source>
        <dbReference type="Proteomes" id="UP001165653"/>
    </source>
</evidence>
<keyword evidence="3" id="KW-1185">Reference proteome</keyword>
<protein>
    <submittedName>
        <fullName evidence="2">LysR family transcriptional regulator</fullName>
    </submittedName>
</protein>